<accession>A0ABQ5DPC3</accession>
<evidence type="ECO:0000313" key="3">
    <source>
        <dbReference type="Proteomes" id="UP001151760"/>
    </source>
</evidence>
<sequence length="102" mass="11288">MLRDSPCDIVETVSTAVRFGNSGEFFVAGTAGIVTIVGWYGPSKMHFLKASPFGHVSMYLKNVIAIVHIVLLQALVDDPLNQLPLCCYAFDCRLWKLQLELS</sequence>
<feature type="transmembrane region" description="Helical" evidence="1">
    <location>
        <begin position="25"/>
        <end position="41"/>
    </location>
</feature>
<organism evidence="2 3">
    <name type="scientific">Tanacetum coccineum</name>
    <dbReference type="NCBI Taxonomy" id="301880"/>
    <lineage>
        <taxon>Eukaryota</taxon>
        <taxon>Viridiplantae</taxon>
        <taxon>Streptophyta</taxon>
        <taxon>Embryophyta</taxon>
        <taxon>Tracheophyta</taxon>
        <taxon>Spermatophyta</taxon>
        <taxon>Magnoliopsida</taxon>
        <taxon>eudicotyledons</taxon>
        <taxon>Gunneridae</taxon>
        <taxon>Pentapetalae</taxon>
        <taxon>asterids</taxon>
        <taxon>campanulids</taxon>
        <taxon>Asterales</taxon>
        <taxon>Asteraceae</taxon>
        <taxon>Asteroideae</taxon>
        <taxon>Anthemideae</taxon>
        <taxon>Anthemidinae</taxon>
        <taxon>Tanacetum</taxon>
    </lineage>
</organism>
<keyword evidence="1" id="KW-0812">Transmembrane</keyword>
<reference evidence="2" key="2">
    <citation type="submission" date="2022-01" db="EMBL/GenBank/DDBJ databases">
        <authorList>
            <person name="Yamashiro T."/>
            <person name="Shiraishi A."/>
            <person name="Satake H."/>
            <person name="Nakayama K."/>
        </authorList>
    </citation>
    <scope>NUCLEOTIDE SEQUENCE</scope>
</reference>
<comment type="caution">
    <text evidence="2">The sequence shown here is derived from an EMBL/GenBank/DDBJ whole genome shotgun (WGS) entry which is preliminary data.</text>
</comment>
<gene>
    <name evidence="2" type="ORF">Tco_0940744</name>
</gene>
<proteinExistence type="predicted"/>
<name>A0ABQ5DPC3_9ASTR</name>
<keyword evidence="1" id="KW-1133">Transmembrane helix</keyword>
<dbReference type="Proteomes" id="UP001151760">
    <property type="component" value="Unassembled WGS sequence"/>
</dbReference>
<evidence type="ECO:0000256" key="1">
    <source>
        <dbReference type="SAM" id="Phobius"/>
    </source>
</evidence>
<evidence type="ECO:0000313" key="2">
    <source>
        <dbReference type="EMBL" id="GJT40879.1"/>
    </source>
</evidence>
<keyword evidence="3" id="KW-1185">Reference proteome</keyword>
<protein>
    <submittedName>
        <fullName evidence="2">Uncharacterized protein</fullName>
    </submittedName>
</protein>
<keyword evidence="1" id="KW-0472">Membrane</keyword>
<dbReference type="EMBL" id="BQNB010015511">
    <property type="protein sequence ID" value="GJT40879.1"/>
    <property type="molecule type" value="Genomic_DNA"/>
</dbReference>
<feature type="transmembrane region" description="Helical" evidence="1">
    <location>
        <begin position="53"/>
        <end position="75"/>
    </location>
</feature>
<reference evidence="2" key="1">
    <citation type="journal article" date="2022" name="Int. J. Mol. Sci.">
        <title>Draft Genome of Tanacetum Coccineum: Genomic Comparison of Closely Related Tanacetum-Family Plants.</title>
        <authorList>
            <person name="Yamashiro T."/>
            <person name="Shiraishi A."/>
            <person name="Nakayama K."/>
            <person name="Satake H."/>
        </authorList>
    </citation>
    <scope>NUCLEOTIDE SEQUENCE</scope>
</reference>